<feature type="compositionally biased region" description="Acidic residues" evidence="1">
    <location>
        <begin position="64"/>
        <end position="80"/>
    </location>
</feature>
<protein>
    <submittedName>
        <fullName evidence="3">Uncharacterized protein</fullName>
    </submittedName>
</protein>
<dbReference type="WBParaSite" id="TREG1_10230.1">
    <property type="protein sequence ID" value="TREG1_10230.1"/>
    <property type="gene ID" value="TREG1_10230"/>
</dbReference>
<feature type="region of interest" description="Disordered" evidence="1">
    <location>
        <begin position="1"/>
        <end position="175"/>
    </location>
</feature>
<feature type="compositionally biased region" description="Acidic residues" evidence="1">
    <location>
        <begin position="157"/>
        <end position="175"/>
    </location>
</feature>
<dbReference type="AlphaFoldDB" id="A0AA85IPF5"/>
<organism evidence="2 3">
    <name type="scientific">Trichobilharzia regenti</name>
    <name type="common">Nasal bird schistosome</name>
    <dbReference type="NCBI Taxonomy" id="157069"/>
    <lineage>
        <taxon>Eukaryota</taxon>
        <taxon>Metazoa</taxon>
        <taxon>Spiralia</taxon>
        <taxon>Lophotrochozoa</taxon>
        <taxon>Platyhelminthes</taxon>
        <taxon>Trematoda</taxon>
        <taxon>Digenea</taxon>
        <taxon>Strigeidida</taxon>
        <taxon>Schistosomatoidea</taxon>
        <taxon>Schistosomatidae</taxon>
        <taxon>Trichobilharzia</taxon>
    </lineage>
</organism>
<proteinExistence type="predicted"/>
<name>A0AA85IPF5_TRIRE</name>
<evidence type="ECO:0000256" key="1">
    <source>
        <dbReference type="SAM" id="MobiDB-lite"/>
    </source>
</evidence>
<feature type="compositionally biased region" description="Polar residues" evidence="1">
    <location>
        <begin position="49"/>
        <end position="58"/>
    </location>
</feature>
<dbReference type="Proteomes" id="UP000050795">
    <property type="component" value="Unassembled WGS sequence"/>
</dbReference>
<reference evidence="3" key="2">
    <citation type="submission" date="2023-11" db="UniProtKB">
        <authorList>
            <consortium name="WormBaseParasite"/>
        </authorList>
    </citation>
    <scope>IDENTIFICATION</scope>
</reference>
<evidence type="ECO:0000313" key="2">
    <source>
        <dbReference type="Proteomes" id="UP000050795"/>
    </source>
</evidence>
<evidence type="ECO:0000313" key="3">
    <source>
        <dbReference type="WBParaSite" id="TREG1_10230.1"/>
    </source>
</evidence>
<keyword evidence="2" id="KW-1185">Reference proteome</keyword>
<sequence>MSRRYRDGRSEDCSEKSAKSSSHSENSDHHKGMHSTTTAAQNIKRENSVSDNSHSSGHQKIDETNETSDWDAEDEDDDNHEQDGSETPTIESAHKNHCSTPSSSRDHSLDRSATRSENGCSDSEESNEICNKRMLKKSSPPCPRRSRGSEYGRHETVEDDDYADDDSESGNVEAD</sequence>
<feature type="compositionally biased region" description="Basic and acidic residues" evidence="1">
    <location>
        <begin position="1"/>
        <end position="18"/>
    </location>
</feature>
<reference evidence="2" key="1">
    <citation type="submission" date="2022-06" db="EMBL/GenBank/DDBJ databases">
        <authorList>
            <person name="Berger JAMES D."/>
            <person name="Berger JAMES D."/>
        </authorList>
    </citation>
    <scope>NUCLEOTIDE SEQUENCE [LARGE SCALE GENOMIC DNA]</scope>
</reference>
<feature type="compositionally biased region" description="Basic and acidic residues" evidence="1">
    <location>
        <begin position="147"/>
        <end position="156"/>
    </location>
</feature>
<accession>A0AA85IPF5</accession>
<feature type="compositionally biased region" description="Basic and acidic residues" evidence="1">
    <location>
        <begin position="104"/>
        <end position="114"/>
    </location>
</feature>